<evidence type="ECO:0000259" key="9">
    <source>
        <dbReference type="PROSITE" id="PS51202"/>
    </source>
</evidence>
<dbReference type="GO" id="GO:0008324">
    <property type="term" value="F:monoatomic cation transmembrane transporter activity"/>
    <property type="evidence" value="ECO:0007669"/>
    <property type="project" value="InterPro"/>
</dbReference>
<accession>A0A845V2X1</accession>
<evidence type="ECO:0000256" key="8">
    <source>
        <dbReference type="SAM" id="Phobius"/>
    </source>
</evidence>
<protein>
    <submittedName>
        <fullName evidence="10">SLC13 family permease</fullName>
    </submittedName>
</protein>
<dbReference type="InterPro" id="IPR006037">
    <property type="entry name" value="RCK_C"/>
</dbReference>
<gene>
    <name evidence="10" type="ORF">G3I74_15135</name>
</gene>
<feature type="transmembrane region" description="Helical" evidence="8">
    <location>
        <begin position="519"/>
        <end position="543"/>
    </location>
</feature>
<feature type="domain" description="RCK C-terminal" evidence="9">
    <location>
        <begin position="342"/>
        <end position="426"/>
    </location>
</feature>
<comment type="caution">
    <text evidence="10">The sequence shown here is derived from an EMBL/GenBank/DDBJ whole genome shotgun (WGS) entry which is preliminary data.</text>
</comment>
<dbReference type="PANTHER" id="PTHR43652">
    <property type="entry name" value="BASIC AMINO ACID ANTIPORTER YFCC-RELATED"/>
    <property type="match status" value="1"/>
</dbReference>
<feature type="region of interest" description="Disordered" evidence="7">
    <location>
        <begin position="295"/>
        <end position="347"/>
    </location>
</feature>
<evidence type="ECO:0000256" key="6">
    <source>
        <dbReference type="ARBA" id="ARBA00023136"/>
    </source>
</evidence>
<evidence type="ECO:0000313" key="11">
    <source>
        <dbReference type="Proteomes" id="UP000484885"/>
    </source>
</evidence>
<organism evidence="10 11">
    <name type="scientific">Wenzhouxiangella limi</name>
    <dbReference type="NCBI Taxonomy" id="2707351"/>
    <lineage>
        <taxon>Bacteria</taxon>
        <taxon>Pseudomonadati</taxon>
        <taxon>Pseudomonadota</taxon>
        <taxon>Gammaproteobacteria</taxon>
        <taxon>Chromatiales</taxon>
        <taxon>Wenzhouxiangellaceae</taxon>
        <taxon>Wenzhouxiangella</taxon>
    </lineage>
</organism>
<keyword evidence="2" id="KW-0813">Transport</keyword>
<reference evidence="10 11" key="1">
    <citation type="submission" date="2020-02" db="EMBL/GenBank/DDBJ databases">
        <authorList>
            <person name="Zhang X.-Y."/>
        </authorList>
    </citation>
    <scope>NUCLEOTIDE SEQUENCE [LARGE SCALE GENOMIC DNA]</scope>
    <source>
        <strain evidence="10 11">C33</strain>
    </source>
</reference>
<dbReference type="InterPro" id="IPR004680">
    <property type="entry name" value="Cit_transptr-like_dom"/>
</dbReference>
<evidence type="ECO:0000256" key="4">
    <source>
        <dbReference type="ARBA" id="ARBA00022737"/>
    </source>
</evidence>
<dbReference type="PROSITE" id="PS51202">
    <property type="entry name" value="RCK_C"/>
    <property type="match status" value="2"/>
</dbReference>
<evidence type="ECO:0000256" key="3">
    <source>
        <dbReference type="ARBA" id="ARBA00022692"/>
    </source>
</evidence>
<dbReference type="PANTHER" id="PTHR43652:SF2">
    <property type="entry name" value="BASIC AMINO ACID ANTIPORTER YFCC-RELATED"/>
    <property type="match status" value="1"/>
</dbReference>
<feature type="compositionally biased region" description="Basic and acidic residues" evidence="7">
    <location>
        <begin position="328"/>
        <end position="347"/>
    </location>
</feature>
<dbReference type="InterPro" id="IPR051679">
    <property type="entry name" value="DASS-Related_Transporters"/>
</dbReference>
<feature type="transmembrane region" description="Helical" evidence="8">
    <location>
        <begin position="90"/>
        <end position="118"/>
    </location>
</feature>
<feature type="transmembrane region" description="Helical" evidence="8">
    <location>
        <begin position="612"/>
        <end position="632"/>
    </location>
</feature>
<keyword evidence="6 8" id="KW-0472">Membrane</keyword>
<keyword evidence="3 8" id="KW-0812">Transmembrane</keyword>
<feature type="transmembrane region" description="Helical" evidence="8">
    <location>
        <begin position="28"/>
        <end position="45"/>
    </location>
</feature>
<proteinExistence type="predicted"/>
<feature type="transmembrane region" description="Helical" evidence="8">
    <location>
        <begin position="52"/>
        <end position="70"/>
    </location>
</feature>
<evidence type="ECO:0000313" key="10">
    <source>
        <dbReference type="EMBL" id="NDY97064.1"/>
    </source>
</evidence>
<dbReference type="GO" id="GO:0005886">
    <property type="term" value="C:plasma membrane"/>
    <property type="evidence" value="ECO:0007669"/>
    <property type="project" value="TreeGrafter"/>
</dbReference>
<feature type="transmembrane region" description="Helical" evidence="8">
    <location>
        <begin position="180"/>
        <end position="200"/>
    </location>
</feature>
<feature type="transmembrane region" description="Helical" evidence="8">
    <location>
        <begin position="489"/>
        <end position="507"/>
    </location>
</feature>
<feature type="transmembrane region" description="Helical" evidence="8">
    <location>
        <begin position="139"/>
        <end position="160"/>
    </location>
</feature>
<evidence type="ECO:0000256" key="7">
    <source>
        <dbReference type="SAM" id="MobiDB-lite"/>
    </source>
</evidence>
<dbReference type="Pfam" id="PF03600">
    <property type="entry name" value="CitMHS"/>
    <property type="match status" value="1"/>
</dbReference>
<keyword evidence="11" id="KW-1185">Reference proteome</keyword>
<dbReference type="GO" id="GO:0006813">
    <property type="term" value="P:potassium ion transport"/>
    <property type="evidence" value="ECO:0007669"/>
    <property type="project" value="InterPro"/>
</dbReference>
<comment type="subcellular location">
    <subcellularLocation>
        <location evidence="1">Membrane</location>
        <topology evidence="1">Multi-pass membrane protein</topology>
    </subcellularLocation>
</comment>
<dbReference type="Pfam" id="PF02080">
    <property type="entry name" value="TrkA_C"/>
    <property type="match status" value="2"/>
</dbReference>
<feature type="transmembrane region" description="Helical" evidence="8">
    <location>
        <begin position="5"/>
        <end position="22"/>
    </location>
</feature>
<keyword evidence="5 8" id="KW-1133">Transmembrane helix</keyword>
<dbReference type="AlphaFoldDB" id="A0A845V2X1"/>
<feature type="transmembrane region" description="Helical" evidence="8">
    <location>
        <begin position="442"/>
        <end position="469"/>
    </location>
</feature>
<keyword evidence="4" id="KW-0677">Repeat</keyword>
<evidence type="ECO:0000256" key="2">
    <source>
        <dbReference type="ARBA" id="ARBA00022448"/>
    </source>
</evidence>
<sequence length="634" mass="67634">MSIDQVTILAILLTTIVLFVWGRWRHDLVAAAALLACVIFGLVPGRDAFEGFGHPAVITVAAILILSRALQTSGAVDILTERMLPKTDNAFIANTMLVSLAAFLSAFMNNVGALALLMPVAIQLAQKHGLAPGQMLMPLAFGSILGGMMTLIGTPPNLIVSGFRADAGMGAFTMFDFTPVGVVVVLAGLAVIFGLGRFLIPVRERSDLEDFDTGDYLTEARIAQKSDAVGMRLSEAEDEIEDTGSQIVGLIRDEERIRSPHGNYKLQAGDILVIEAEPKALVTALSKLNIRLEEDKREPQVHTRSDQADSRTSVKKPAKTSGETSTQEPDRDKERKDQDDDKRGESREAEEIVLMEVVVMPSSSIIGRSARALKLRTQYDINLLAVSRQGQRTIARLKTLRFRPSDVLLLQGPLETVHEFAVNNGCIPLAERSLRIPRPGQALAAAGIMLGAVAIAALGLLPTAVAFVLGVLATVLTRLVPARKVYEAIDWPVIVLLGALIPVAGAMESTGAADLITRTLLDQVAGGGPILAMIIVMVVTIVLSSVMNNAATAAVMCPIALSSADVLDVNPDSLLMAVAVGASCAFLTPIAHQNNTLILGPGGFRFGDYWRLGLPLEIIVVAVGVPMILLVWPL</sequence>
<evidence type="ECO:0000256" key="1">
    <source>
        <dbReference type="ARBA" id="ARBA00004141"/>
    </source>
</evidence>
<dbReference type="Proteomes" id="UP000484885">
    <property type="component" value="Unassembled WGS sequence"/>
</dbReference>
<feature type="domain" description="RCK C-terminal" evidence="9">
    <location>
        <begin position="203"/>
        <end position="291"/>
    </location>
</feature>
<dbReference type="EMBL" id="JAAGSC010000044">
    <property type="protein sequence ID" value="NDY97064.1"/>
    <property type="molecule type" value="Genomic_DNA"/>
</dbReference>
<feature type="compositionally biased region" description="Basic and acidic residues" evidence="7">
    <location>
        <begin position="295"/>
        <end position="309"/>
    </location>
</feature>
<dbReference type="RefSeq" id="WP_164212432.1">
    <property type="nucleotide sequence ID" value="NZ_JAAGSC010000044.1"/>
</dbReference>
<evidence type="ECO:0000256" key="5">
    <source>
        <dbReference type="ARBA" id="ARBA00022989"/>
    </source>
</evidence>
<dbReference type="Gene3D" id="3.30.70.1450">
    <property type="entry name" value="Regulator of K+ conductance, C-terminal domain"/>
    <property type="match status" value="2"/>
</dbReference>
<dbReference type="InterPro" id="IPR036721">
    <property type="entry name" value="RCK_C_sf"/>
</dbReference>
<name>A0A845V2X1_9GAMM</name>
<dbReference type="SUPFAM" id="SSF116726">
    <property type="entry name" value="TrkA C-terminal domain-like"/>
    <property type="match status" value="2"/>
</dbReference>